<evidence type="ECO:0000259" key="2">
    <source>
        <dbReference type="Pfam" id="PF04480"/>
    </source>
</evidence>
<evidence type="ECO:0000313" key="4">
    <source>
        <dbReference type="Proteomes" id="UP001595647"/>
    </source>
</evidence>
<reference evidence="4" key="1">
    <citation type="journal article" date="2019" name="Int. J. Syst. Evol. Microbiol.">
        <title>The Global Catalogue of Microorganisms (GCM) 10K type strain sequencing project: providing services to taxonomists for standard genome sequencing and annotation.</title>
        <authorList>
            <consortium name="The Broad Institute Genomics Platform"/>
            <consortium name="The Broad Institute Genome Sequencing Center for Infectious Disease"/>
            <person name="Wu L."/>
            <person name="Ma J."/>
        </authorList>
    </citation>
    <scope>NUCLEOTIDE SEQUENCE [LARGE SCALE GENOMIC DNA]</scope>
    <source>
        <strain evidence="4">KCTC 52231</strain>
    </source>
</reference>
<dbReference type="InterPro" id="IPR011335">
    <property type="entry name" value="Restrct_endonuc-II-like"/>
</dbReference>
<comment type="caution">
    <text evidence="3">The sequence shown here is derived from an EMBL/GenBank/DDBJ whole genome shotgun (WGS) entry which is preliminary data.</text>
</comment>
<dbReference type="PANTHER" id="PTHR38590">
    <property type="entry name" value="BLL0828 PROTEIN"/>
    <property type="match status" value="1"/>
</dbReference>
<keyword evidence="3" id="KW-0378">Hydrolase</keyword>
<dbReference type="InterPro" id="IPR047216">
    <property type="entry name" value="Endonuclease_DUF559_bact"/>
</dbReference>
<dbReference type="Pfam" id="PF04480">
    <property type="entry name" value="DUF559"/>
    <property type="match status" value="1"/>
</dbReference>
<protein>
    <submittedName>
        <fullName evidence="3">Endonuclease domain-containing protein</fullName>
    </submittedName>
</protein>
<proteinExistence type="predicted"/>
<name>A0ABV7I231_9HYPH</name>
<keyword evidence="4" id="KW-1185">Reference proteome</keyword>
<accession>A0ABV7I231</accession>
<dbReference type="GO" id="GO:0004519">
    <property type="term" value="F:endonuclease activity"/>
    <property type="evidence" value="ECO:0007669"/>
    <property type="project" value="UniProtKB-KW"/>
</dbReference>
<evidence type="ECO:0000313" key="3">
    <source>
        <dbReference type="EMBL" id="MFC3163736.1"/>
    </source>
</evidence>
<organism evidence="3 4">
    <name type="scientific">Ciceribacter thiooxidans</name>
    <dbReference type="NCBI Taxonomy" id="1969821"/>
    <lineage>
        <taxon>Bacteria</taxon>
        <taxon>Pseudomonadati</taxon>
        <taxon>Pseudomonadota</taxon>
        <taxon>Alphaproteobacteria</taxon>
        <taxon>Hyphomicrobiales</taxon>
        <taxon>Rhizobiaceae</taxon>
        <taxon>Ciceribacter</taxon>
    </lineage>
</organism>
<dbReference type="Gene3D" id="3.40.960.10">
    <property type="entry name" value="VSR Endonuclease"/>
    <property type="match status" value="1"/>
</dbReference>
<dbReference type="CDD" id="cd01038">
    <property type="entry name" value="Endonuclease_DUF559"/>
    <property type="match status" value="1"/>
</dbReference>
<keyword evidence="3" id="KW-0540">Nuclease</keyword>
<feature type="domain" description="DUF559" evidence="2">
    <location>
        <begin position="13"/>
        <end position="118"/>
    </location>
</feature>
<dbReference type="RefSeq" id="WP_378143505.1">
    <property type="nucleotide sequence ID" value="NZ_JBHRTG010000009.1"/>
</dbReference>
<dbReference type="InterPro" id="IPR007569">
    <property type="entry name" value="DUF559"/>
</dbReference>
<sequence>MLKVPHFDVPSSNRRNARRMRRQMTDTELRFWNAVRAHRLDGLGFRRQLPIAGYIADFACPALRLVVEIDGAGHTEDRMIRKDAERDRRLRELDWSVLRLSNEDVERRLDEVCTHILRIAAGRRNTSLHDTPPSVTS</sequence>
<dbReference type="SUPFAM" id="SSF52980">
    <property type="entry name" value="Restriction endonuclease-like"/>
    <property type="match status" value="1"/>
</dbReference>
<evidence type="ECO:0000256" key="1">
    <source>
        <dbReference type="SAM" id="MobiDB-lite"/>
    </source>
</evidence>
<feature type="region of interest" description="Disordered" evidence="1">
    <location>
        <begin position="1"/>
        <end position="20"/>
    </location>
</feature>
<gene>
    <name evidence="3" type="ORF">ACFOHV_10650</name>
</gene>
<keyword evidence="3" id="KW-0255">Endonuclease</keyword>
<dbReference type="EMBL" id="JBHRTG010000009">
    <property type="protein sequence ID" value="MFC3163736.1"/>
    <property type="molecule type" value="Genomic_DNA"/>
</dbReference>
<dbReference type="Proteomes" id="UP001595647">
    <property type="component" value="Unassembled WGS sequence"/>
</dbReference>
<dbReference type="PANTHER" id="PTHR38590:SF1">
    <property type="entry name" value="BLL0828 PROTEIN"/>
    <property type="match status" value="1"/>
</dbReference>